<name>A0A8T5VSD9_9BRAD</name>
<dbReference type="Pfam" id="PF08980">
    <property type="entry name" value="DUF1883"/>
    <property type="match status" value="1"/>
</dbReference>
<geneLocation type="plasmid" evidence="2 3">
    <name>pBb1S5a</name>
</geneLocation>
<reference evidence="2" key="2">
    <citation type="submission" date="2022-04" db="EMBL/GenBank/DDBJ databases">
        <authorList>
            <person name="Bromfield E.S.P."/>
            <person name="Cloutier S."/>
        </authorList>
    </citation>
    <scope>NUCLEOTIDE SEQUENCE</scope>
    <source>
        <strain evidence="2">1S5</strain>
        <plasmid evidence="2">pBb1S5a</plasmid>
    </source>
</reference>
<dbReference type="RefSeq" id="WP_166106986.1">
    <property type="nucleotide sequence ID" value="NZ_CP096256.1"/>
</dbReference>
<accession>A0A8T5VSD9</accession>
<dbReference type="EMBL" id="CP096256">
    <property type="protein sequence ID" value="UPT92231.1"/>
    <property type="molecule type" value="Genomic_DNA"/>
</dbReference>
<feature type="domain" description="DUF1883" evidence="1">
    <location>
        <begin position="1"/>
        <end position="85"/>
    </location>
</feature>
<keyword evidence="2" id="KW-0614">Plasmid</keyword>
<evidence type="ECO:0000313" key="3">
    <source>
        <dbReference type="Proteomes" id="UP000551709"/>
    </source>
</evidence>
<gene>
    <name evidence="2" type="ORF">HAP41_0000047530</name>
</gene>
<organism evidence="2 3">
    <name type="scientific">Bradyrhizobium barranii subsp. apii</name>
    <dbReference type="NCBI Taxonomy" id="2819348"/>
    <lineage>
        <taxon>Bacteria</taxon>
        <taxon>Pseudomonadati</taxon>
        <taxon>Pseudomonadota</taxon>
        <taxon>Alphaproteobacteria</taxon>
        <taxon>Hyphomicrobiales</taxon>
        <taxon>Nitrobacteraceae</taxon>
        <taxon>Bradyrhizobium</taxon>
        <taxon>Bradyrhizobium barranii</taxon>
    </lineage>
</organism>
<evidence type="ECO:0000259" key="1">
    <source>
        <dbReference type="Pfam" id="PF08980"/>
    </source>
</evidence>
<evidence type="ECO:0000313" key="2">
    <source>
        <dbReference type="EMBL" id="UPT92231.1"/>
    </source>
</evidence>
<dbReference type="InterPro" id="IPR015073">
    <property type="entry name" value="DUF1883"/>
</dbReference>
<dbReference type="AlphaFoldDB" id="A0A8T5VSD9"/>
<proteinExistence type="predicted"/>
<protein>
    <submittedName>
        <fullName evidence="2">DUF1883 domain-containing protein</fullName>
    </submittedName>
</protein>
<dbReference type="SUPFAM" id="SSF141099">
    <property type="entry name" value="Atu1913-like"/>
    <property type="match status" value="1"/>
</dbReference>
<dbReference type="Proteomes" id="UP000551709">
    <property type="component" value="Plasmid pBb1S5a"/>
</dbReference>
<dbReference type="InterPro" id="IPR036488">
    <property type="entry name" value="DUF1883-like_sf"/>
</dbReference>
<dbReference type="Gene3D" id="4.10.1210.10">
    <property type="entry name" value="Atu1913-like"/>
    <property type="match status" value="1"/>
</dbReference>
<reference evidence="2" key="1">
    <citation type="journal article" date="2017" name="Syst. Appl. Microbiol.">
        <title>Soybeans inoculated with root zone soils of Canadian native legumes harbour diverse and novel Bradyrhizobium spp. that possess agricultural potential.</title>
        <authorList>
            <person name="Bromfield E.S.P."/>
            <person name="Cloutier S."/>
            <person name="Tambong J.T."/>
            <person name="Tran Thi T.V."/>
        </authorList>
    </citation>
    <scope>NUCLEOTIDE SEQUENCE</scope>
    <source>
        <strain evidence="2">1S5</strain>
    </source>
</reference>
<sequence>MQFVHNDLGLLRGGELVEVTLSSQANVKLMDSSNFANYRQGGQHRFFGGHAKQSPIRLQVPSAGHWHVAVDLGGYGGSVQAGVRVLG</sequence>